<dbReference type="EMBL" id="BAABGR010000035">
    <property type="protein sequence ID" value="GAA4519428.1"/>
    <property type="molecule type" value="Genomic_DNA"/>
</dbReference>
<dbReference type="PANTHER" id="PTHR33221">
    <property type="entry name" value="WINGED HELIX-TURN-HELIX TRANSCRIPTIONAL REGULATOR, RRF2 FAMILY"/>
    <property type="match status" value="1"/>
</dbReference>
<dbReference type="PROSITE" id="PS51197">
    <property type="entry name" value="HTH_RRF2_2"/>
    <property type="match status" value="1"/>
</dbReference>
<evidence type="ECO:0000313" key="1">
    <source>
        <dbReference type="EMBL" id="GAA4519428.1"/>
    </source>
</evidence>
<reference evidence="2" key="1">
    <citation type="journal article" date="2019" name="Int. J. Syst. Evol. Microbiol.">
        <title>The Global Catalogue of Microorganisms (GCM) 10K type strain sequencing project: providing services to taxonomists for standard genome sequencing and annotation.</title>
        <authorList>
            <consortium name="The Broad Institute Genomics Platform"/>
            <consortium name="The Broad Institute Genome Sequencing Center for Infectious Disease"/>
            <person name="Wu L."/>
            <person name="Ma J."/>
        </authorList>
    </citation>
    <scope>NUCLEOTIDE SEQUENCE [LARGE SCALE GENOMIC DNA]</scope>
    <source>
        <strain evidence="2">JCM 17858</strain>
    </source>
</reference>
<dbReference type="Gene3D" id="1.10.10.10">
    <property type="entry name" value="Winged helix-like DNA-binding domain superfamily/Winged helix DNA-binding domain"/>
    <property type="match status" value="1"/>
</dbReference>
<accession>A0ABP8R6Y9</accession>
<name>A0ABP8R6Y9_9SPHI</name>
<comment type="caution">
    <text evidence="1">The sequence shown here is derived from an EMBL/GenBank/DDBJ whole genome shotgun (WGS) entry which is preliminary data.</text>
</comment>
<evidence type="ECO:0000313" key="2">
    <source>
        <dbReference type="Proteomes" id="UP001500394"/>
    </source>
</evidence>
<dbReference type="Proteomes" id="UP001500394">
    <property type="component" value="Unassembled WGS sequence"/>
</dbReference>
<gene>
    <name evidence="1" type="ORF">GCM10023173_22340</name>
</gene>
<keyword evidence="2" id="KW-1185">Reference proteome</keyword>
<dbReference type="InterPro" id="IPR036390">
    <property type="entry name" value="WH_DNA-bd_sf"/>
</dbReference>
<organism evidence="1 2">
    <name type="scientific">Sphingobacterium thermophilum</name>
    <dbReference type="NCBI Taxonomy" id="768534"/>
    <lineage>
        <taxon>Bacteria</taxon>
        <taxon>Pseudomonadati</taxon>
        <taxon>Bacteroidota</taxon>
        <taxon>Sphingobacteriia</taxon>
        <taxon>Sphingobacteriales</taxon>
        <taxon>Sphingobacteriaceae</taxon>
        <taxon>Sphingobacterium</taxon>
    </lineage>
</organism>
<dbReference type="InterPro" id="IPR036388">
    <property type="entry name" value="WH-like_DNA-bd_sf"/>
</dbReference>
<dbReference type="PANTHER" id="PTHR33221:SF15">
    <property type="entry name" value="HTH-TYPE TRANSCRIPTIONAL REGULATOR YWGB-RELATED"/>
    <property type="match status" value="1"/>
</dbReference>
<protein>
    <submittedName>
        <fullName evidence="1">Rrf2 family transcriptional regulator</fullName>
    </submittedName>
</protein>
<dbReference type="RefSeq" id="WP_345068468.1">
    <property type="nucleotide sequence ID" value="NZ_BAABGR010000035.1"/>
</dbReference>
<dbReference type="InterPro" id="IPR000944">
    <property type="entry name" value="Tscrpt_reg_Rrf2"/>
</dbReference>
<dbReference type="SUPFAM" id="SSF46785">
    <property type="entry name" value="Winged helix' DNA-binding domain"/>
    <property type="match status" value="1"/>
</dbReference>
<proteinExistence type="predicted"/>
<dbReference type="Pfam" id="PF02082">
    <property type="entry name" value="Rrf2"/>
    <property type="match status" value="1"/>
</dbReference>
<sequence length="135" mass="15141">MNNLRFATAIHILVLLDKNRNELITSDFIAGSLNVHPVVVRREIKVLREAGYIESKKGKEGGCALAMEANKILLGDLYKLVNKENMLGRKNRPNPDCAIGRQMNDKLDVLFNKAEEGLVALLNKQSLKDFSDSFE</sequence>